<reference evidence="5 6" key="1">
    <citation type="submission" date="2020-01" db="EMBL/GenBank/DDBJ databases">
        <authorList>
            <person name="Gupta K D."/>
        </authorList>
    </citation>
    <scope>NUCLEOTIDE SEQUENCE [LARGE SCALE GENOMIC DNA]</scope>
</reference>
<evidence type="ECO:0000259" key="4">
    <source>
        <dbReference type="PROSITE" id="PS50048"/>
    </source>
</evidence>
<dbReference type="InterPro" id="IPR036864">
    <property type="entry name" value="Zn2-C6_fun-type_DNA-bd_sf"/>
</dbReference>
<comment type="caution">
    <text evidence="5">The sequence shown here is derived from an EMBL/GenBank/DDBJ whole genome shotgun (WGS) entry which is preliminary data.</text>
</comment>
<dbReference type="PROSITE" id="PS50048">
    <property type="entry name" value="ZN2_CY6_FUNGAL_2"/>
    <property type="match status" value="1"/>
</dbReference>
<dbReference type="EMBL" id="CACVBS010000057">
    <property type="protein sequence ID" value="CAA7266980.1"/>
    <property type="molecule type" value="Genomic_DNA"/>
</dbReference>
<dbReference type="SUPFAM" id="SSF57701">
    <property type="entry name" value="Zn2/Cys6 DNA-binding domain"/>
    <property type="match status" value="1"/>
</dbReference>
<dbReference type="InterPro" id="IPR001138">
    <property type="entry name" value="Zn2Cys6_DnaBD"/>
</dbReference>
<dbReference type="Proteomes" id="UP000467700">
    <property type="component" value="Unassembled WGS sequence"/>
</dbReference>
<proteinExistence type="predicted"/>
<dbReference type="PROSITE" id="PS00463">
    <property type="entry name" value="ZN2_CY6_FUNGAL_1"/>
    <property type="match status" value="1"/>
</dbReference>
<name>A0A8S0WEK9_CYCAE</name>
<evidence type="ECO:0000256" key="2">
    <source>
        <dbReference type="ARBA" id="ARBA00023242"/>
    </source>
</evidence>
<feature type="compositionally biased region" description="Low complexity" evidence="3">
    <location>
        <begin position="127"/>
        <end position="141"/>
    </location>
</feature>
<dbReference type="GO" id="GO:0005634">
    <property type="term" value="C:nucleus"/>
    <property type="evidence" value="ECO:0007669"/>
    <property type="project" value="UniProtKB-SubCell"/>
</dbReference>
<comment type="subcellular location">
    <subcellularLocation>
        <location evidence="1">Nucleus</location>
    </subcellularLocation>
</comment>
<dbReference type="GO" id="GO:0000981">
    <property type="term" value="F:DNA-binding transcription factor activity, RNA polymerase II-specific"/>
    <property type="evidence" value="ECO:0007669"/>
    <property type="project" value="InterPro"/>
</dbReference>
<evidence type="ECO:0000313" key="6">
    <source>
        <dbReference type="Proteomes" id="UP000467700"/>
    </source>
</evidence>
<keyword evidence="6" id="KW-1185">Reference proteome</keyword>
<accession>A0A8S0WEK9</accession>
<protein>
    <recommendedName>
        <fullName evidence="4">Zn(2)-C6 fungal-type domain-containing protein</fullName>
    </recommendedName>
</protein>
<dbReference type="CDD" id="cd00067">
    <property type="entry name" value="GAL4"/>
    <property type="match status" value="1"/>
</dbReference>
<organism evidence="5 6">
    <name type="scientific">Cyclocybe aegerita</name>
    <name type="common">Black poplar mushroom</name>
    <name type="synonym">Agrocybe aegerita</name>
    <dbReference type="NCBI Taxonomy" id="1973307"/>
    <lineage>
        <taxon>Eukaryota</taxon>
        <taxon>Fungi</taxon>
        <taxon>Dikarya</taxon>
        <taxon>Basidiomycota</taxon>
        <taxon>Agaricomycotina</taxon>
        <taxon>Agaricomycetes</taxon>
        <taxon>Agaricomycetidae</taxon>
        <taxon>Agaricales</taxon>
        <taxon>Agaricineae</taxon>
        <taxon>Bolbitiaceae</taxon>
        <taxon>Cyclocybe</taxon>
    </lineage>
</organism>
<keyword evidence="2" id="KW-0539">Nucleus</keyword>
<gene>
    <name evidence="5" type="ORF">AAE3_LOCUS9161</name>
</gene>
<dbReference type="Pfam" id="PF11951">
    <property type="entry name" value="Fungal_trans_2"/>
    <property type="match status" value="1"/>
</dbReference>
<evidence type="ECO:0000256" key="3">
    <source>
        <dbReference type="SAM" id="MobiDB-lite"/>
    </source>
</evidence>
<dbReference type="InterPro" id="IPR021858">
    <property type="entry name" value="Fun_TF"/>
</dbReference>
<dbReference type="OrthoDB" id="5419315at2759"/>
<dbReference type="GO" id="GO:0008270">
    <property type="term" value="F:zinc ion binding"/>
    <property type="evidence" value="ECO:0007669"/>
    <property type="project" value="InterPro"/>
</dbReference>
<feature type="domain" description="Zn(2)-C6 fungal-type" evidence="4">
    <location>
        <begin position="29"/>
        <end position="62"/>
    </location>
</feature>
<evidence type="ECO:0000256" key="1">
    <source>
        <dbReference type="ARBA" id="ARBA00004123"/>
    </source>
</evidence>
<dbReference type="SMART" id="SM00066">
    <property type="entry name" value="GAL4"/>
    <property type="match status" value="1"/>
</dbReference>
<feature type="region of interest" description="Disordered" evidence="3">
    <location>
        <begin position="123"/>
        <end position="153"/>
    </location>
</feature>
<evidence type="ECO:0000313" key="5">
    <source>
        <dbReference type="EMBL" id="CAA7266980.1"/>
    </source>
</evidence>
<dbReference type="PANTHER" id="PTHR37534">
    <property type="entry name" value="TRANSCRIPTIONAL ACTIVATOR PROTEIN UGA3"/>
    <property type="match status" value="1"/>
</dbReference>
<sequence length="657" mass="74618">MPAAPKSPRSNKKVTGITKPKGAVRAKSGCYTCRIRRKKCDEKRVGAAGDRCETCIRLKLECLGFGAKRPDWLRESHRVSQIRDRIKAHLAAQGMIKGHAGSGSRNPVQDEILMLSEYREGDAGNYNRSGTSSTNSSPSPRDASVESDRPFSGRLTLQQMTSSVRGYYDYHPPVRDDTYFVPHHDFQSSRCDSPSDSMMYHDNDNDNYYQPIEELYALTPETPATRSSFSKFYHLELPVDDFQSAMPYDPLNPNLNFIVPSLLVPLELIDKSMHEYVTNIVKIQYLLGDSDKLPAMVWEAVSTHPASQEAVRLLSTLYTARQDNQRLRLTLDQRVKNRITSLQQVLNDAKPAFSADDAMAALHVVSLYLFDGGMGRWNEFLSFACTYTERVLSDPRYYNNPSAALEAANPKDEFVVKTTIWFDVLASITTQRPPLLLSYVRELFSPQKSWVGTPPTYSMLSPMGCENTIVWALAETSYLSYWKHRHERTGDLSVRELVSRVQEIEPYLAEGPHPKRPQHTAEEWSRHLASEIFRTATKLFLKSVESGDYPHVEDIKTCVRDTFRAILDFPTGLGDIRPAIVRSTVFGIFICGSLTDREDDLRVLSLHLEQNSGHENVGNCEAISQLLRQLWDTRKSQHRSKPVQWRNLLSKMEILLV</sequence>
<dbReference type="PANTHER" id="PTHR37534:SF20">
    <property type="entry name" value="PRO1A C6 ZINK-FINGER PROTEIN"/>
    <property type="match status" value="1"/>
</dbReference>
<dbReference type="AlphaFoldDB" id="A0A8S0WEK9"/>